<evidence type="ECO:0000256" key="1">
    <source>
        <dbReference type="SAM" id="Phobius"/>
    </source>
</evidence>
<organism evidence="2 3">
    <name type="scientific">Blattabacterium cuenoti STAT</name>
    <dbReference type="NCBI Taxonomy" id="1457030"/>
    <lineage>
        <taxon>Bacteria</taxon>
        <taxon>Pseudomonadati</taxon>
        <taxon>Bacteroidota</taxon>
        <taxon>Flavobacteriia</taxon>
        <taxon>Flavobacteriales</taxon>
        <taxon>Blattabacteriaceae</taxon>
        <taxon>Blattabacterium</taxon>
    </lineage>
</organism>
<evidence type="ECO:0000313" key="2">
    <source>
        <dbReference type="EMBL" id="BBA17057.1"/>
    </source>
</evidence>
<protein>
    <recommendedName>
        <fullName evidence="4">Transmembrane protein</fullName>
    </recommendedName>
</protein>
<gene>
    <name evidence="2" type="ORF">STAT_119</name>
</gene>
<feature type="transmembrane region" description="Helical" evidence="1">
    <location>
        <begin position="78"/>
        <end position="94"/>
    </location>
</feature>
<keyword evidence="1" id="KW-0472">Membrane</keyword>
<evidence type="ECO:0000313" key="3">
    <source>
        <dbReference type="Proteomes" id="UP000263619"/>
    </source>
</evidence>
<dbReference type="Proteomes" id="UP000263619">
    <property type="component" value="Chromosome"/>
</dbReference>
<dbReference type="EMBL" id="AP014608">
    <property type="protein sequence ID" value="BBA17057.1"/>
    <property type="molecule type" value="Genomic_DNA"/>
</dbReference>
<keyword evidence="1" id="KW-0812">Transmembrane</keyword>
<feature type="transmembrane region" description="Helical" evidence="1">
    <location>
        <begin position="100"/>
        <end position="118"/>
    </location>
</feature>
<evidence type="ECO:0008006" key="4">
    <source>
        <dbReference type="Google" id="ProtNLM"/>
    </source>
</evidence>
<keyword evidence="3" id="KW-1185">Reference proteome</keyword>
<feature type="transmembrane region" description="Helical" evidence="1">
    <location>
        <begin position="7"/>
        <end position="27"/>
    </location>
</feature>
<dbReference type="Pfam" id="PF14126">
    <property type="entry name" value="DUF4293"/>
    <property type="match status" value="1"/>
</dbReference>
<name>A0A224AB25_9FLAO</name>
<dbReference type="AlphaFoldDB" id="A0A224AB25"/>
<proteinExistence type="predicted"/>
<dbReference type="OrthoDB" id="1132310at2"/>
<accession>A0A224AB25</accession>
<sequence length="136" mass="16567">MLYRIQTLYLLISIFIYSIFIYFLCFLNNKNINIIDFSKWIFPLKKTILIFLIICLFLSVLSFSLFHKKRLQIIFNKINIFINAIHKIILFFSYSQWNKYILIMFLFFVLSITILYLTNKTIKKDIELIDSINRIR</sequence>
<keyword evidence="1" id="KW-1133">Transmembrane helix</keyword>
<reference evidence="2 3" key="1">
    <citation type="submission" date="2014-06" db="EMBL/GenBank/DDBJ databases">
        <title>Genome sequence of the intracellular symbiont Blattabacterium cuenoti, strain STAT from the wood feeding cockroach Salganea taiwanensis taiwanensis.</title>
        <authorList>
            <person name="Kinjo Y."/>
            <person name="Ohkuma M."/>
            <person name="Tokuda G."/>
        </authorList>
    </citation>
    <scope>NUCLEOTIDE SEQUENCE [LARGE SCALE GENOMIC DNA]</scope>
    <source>
        <strain evidence="2 3">STAT</strain>
    </source>
</reference>
<dbReference type="RefSeq" id="WP_119305349.1">
    <property type="nucleotide sequence ID" value="NZ_AP014608.1"/>
</dbReference>
<dbReference type="InterPro" id="IPR025635">
    <property type="entry name" value="DUF4293"/>
</dbReference>
<feature type="transmembrane region" description="Helical" evidence="1">
    <location>
        <begin position="47"/>
        <end position="66"/>
    </location>
</feature>